<reference evidence="1 2" key="1">
    <citation type="submission" date="2024-02" db="EMBL/GenBank/DDBJ databases">
        <authorList>
            <person name="Chen Y."/>
            <person name="Shah S."/>
            <person name="Dougan E. K."/>
            <person name="Thang M."/>
            <person name="Chan C."/>
        </authorList>
    </citation>
    <scope>NUCLEOTIDE SEQUENCE [LARGE SCALE GENOMIC DNA]</scope>
</reference>
<evidence type="ECO:0000313" key="1">
    <source>
        <dbReference type="EMBL" id="CAK9099806.1"/>
    </source>
</evidence>
<sequence>MSRLVPLCVEWRSQTCFLMVTLGLKRHGLGCMPKCSLHPSPRTWKRSVQLKAAAGFVKTGWSKRCATSQVGRVQLQQKKW</sequence>
<gene>
    <name evidence="1" type="ORF">SCF082_LOCUS46727</name>
</gene>
<accession>A0ABP0RKU4</accession>
<evidence type="ECO:0000313" key="2">
    <source>
        <dbReference type="Proteomes" id="UP001642464"/>
    </source>
</evidence>
<keyword evidence="2" id="KW-1185">Reference proteome</keyword>
<name>A0ABP0RKU4_9DINO</name>
<proteinExistence type="predicted"/>
<protein>
    <recommendedName>
        <fullName evidence="3">Secreted protein</fullName>
    </recommendedName>
</protein>
<dbReference type="Proteomes" id="UP001642464">
    <property type="component" value="Unassembled WGS sequence"/>
</dbReference>
<evidence type="ECO:0008006" key="3">
    <source>
        <dbReference type="Google" id="ProtNLM"/>
    </source>
</evidence>
<dbReference type="EMBL" id="CAXAMM010041518">
    <property type="protein sequence ID" value="CAK9099806.1"/>
    <property type="molecule type" value="Genomic_DNA"/>
</dbReference>
<comment type="caution">
    <text evidence="1">The sequence shown here is derived from an EMBL/GenBank/DDBJ whole genome shotgun (WGS) entry which is preliminary data.</text>
</comment>
<organism evidence="1 2">
    <name type="scientific">Durusdinium trenchii</name>
    <dbReference type="NCBI Taxonomy" id="1381693"/>
    <lineage>
        <taxon>Eukaryota</taxon>
        <taxon>Sar</taxon>
        <taxon>Alveolata</taxon>
        <taxon>Dinophyceae</taxon>
        <taxon>Suessiales</taxon>
        <taxon>Symbiodiniaceae</taxon>
        <taxon>Durusdinium</taxon>
    </lineage>
</organism>